<name>A0A1I8M5T1_MUSDO</name>
<feature type="signal peptide" evidence="2">
    <location>
        <begin position="1"/>
        <end position="22"/>
    </location>
</feature>
<feature type="region of interest" description="Disordered" evidence="1">
    <location>
        <begin position="303"/>
        <end position="336"/>
    </location>
</feature>
<evidence type="ECO:0000256" key="1">
    <source>
        <dbReference type="SAM" id="MobiDB-lite"/>
    </source>
</evidence>
<dbReference type="AlphaFoldDB" id="A0A1I8M5T1"/>
<dbReference type="RefSeq" id="XP_005183348.2">
    <property type="nucleotide sequence ID" value="XM_005183291.2"/>
</dbReference>
<feature type="compositionally biased region" description="Basic and acidic residues" evidence="1">
    <location>
        <begin position="473"/>
        <end position="489"/>
    </location>
</feature>
<dbReference type="EnsemblMetazoa" id="MDOA001526-RA">
    <property type="protein sequence ID" value="MDOA001526-PA"/>
    <property type="gene ID" value="MDOA001526"/>
</dbReference>
<reference evidence="3" key="1">
    <citation type="submission" date="2020-05" db="UniProtKB">
        <authorList>
            <consortium name="EnsemblMetazoa"/>
        </authorList>
    </citation>
    <scope>IDENTIFICATION</scope>
    <source>
        <strain evidence="3">Aabys</strain>
    </source>
</reference>
<dbReference type="STRING" id="7370.A0A1I8M5T1"/>
<dbReference type="VEuPathDB" id="VectorBase:MDOMA2_013871"/>
<dbReference type="OrthoDB" id="7488383at2759"/>
<feature type="compositionally biased region" description="Polar residues" evidence="1">
    <location>
        <begin position="303"/>
        <end position="317"/>
    </location>
</feature>
<dbReference type="VEuPathDB" id="VectorBase:MDOA001526"/>
<feature type="compositionally biased region" description="Acidic residues" evidence="1">
    <location>
        <begin position="259"/>
        <end position="272"/>
    </location>
</feature>
<dbReference type="KEGG" id="mde:101901085"/>
<feature type="compositionally biased region" description="Polar residues" evidence="1">
    <location>
        <begin position="275"/>
        <end position="286"/>
    </location>
</feature>
<feature type="region of interest" description="Disordered" evidence="1">
    <location>
        <begin position="473"/>
        <end position="497"/>
    </location>
</feature>
<protein>
    <submittedName>
        <fullName evidence="3">Uncharacterized protein</fullName>
    </submittedName>
</protein>
<evidence type="ECO:0000256" key="2">
    <source>
        <dbReference type="SAM" id="SignalP"/>
    </source>
</evidence>
<accession>A0A1I8M5T1</accession>
<organism evidence="3">
    <name type="scientific">Musca domestica</name>
    <name type="common">House fly</name>
    <dbReference type="NCBI Taxonomy" id="7370"/>
    <lineage>
        <taxon>Eukaryota</taxon>
        <taxon>Metazoa</taxon>
        <taxon>Ecdysozoa</taxon>
        <taxon>Arthropoda</taxon>
        <taxon>Hexapoda</taxon>
        <taxon>Insecta</taxon>
        <taxon>Pterygota</taxon>
        <taxon>Neoptera</taxon>
        <taxon>Endopterygota</taxon>
        <taxon>Diptera</taxon>
        <taxon>Brachycera</taxon>
        <taxon>Muscomorpha</taxon>
        <taxon>Muscoidea</taxon>
        <taxon>Muscidae</taxon>
        <taxon>Musca</taxon>
    </lineage>
</organism>
<sequence length="560" mass="58785">MRKPCIALTFATLIICADIIKSAPVQKSLQAKLNPYYLKAMAAYKKLESKLPREDLRAITTIGILNGAKEAEQQMERHLIEEVKDLLLNTNVNKQEMVLPKIEKIEEQLNRDKKALEILTKSMDLAMKTKDVKTFHKEIRDIAASLKDKESATASDSDENSVGKKVSQLRKHILQQMNLMKHVVDDKIDNTLDYLIEHADNDGVLAKASTKIVRKRHVDQEEPAQIRQIKSILTEDDFRNNLVLNEDGDGDDNKKGDANDDDGDGDSSEEDNLLLPSNNVIETNSNGSTAAKKVVARGSSNATESLSLSDVNGSPDNATLAKQEEGSPELLDNDNGGGGGGGGLVGIITSLSGGEGGSDIGALIGALTGVISQLFGPGGLDIESLLSSATSLISGLLAGNKNFGTVLGIYVGTVFDGLSGGGGAINNGQFIGNFLGTVVASLSADPEEDDVPPRPLLFLQNVLSSFIEAKNRKMEEESAERKDGHKNSGEKGGGGGSDSSAFIKHVVSHVVGSVVSLILNASLGASGGASGASHSLFAGSSAGHTHHNGNGGGGGGGGKF</sequence>
<proteinExistence type="predicted"/>
<gene>
    <name evidence="3" type="primary">101901085</name>
</gene>
<dbReference type="eggNOG" id="ENOG502SWCG">
    <property type="taxonomic scope" value="Eukaryota"/>
</dbReference>
<feature type="region of interest" description="Disordered" evidence="1">
    <location>
        <begin position="243"/>
        <end position="286"/>
    </location>
</feature>
<evidence type="ECO:0000313" key="3">
    <source>
        <dbReference type="EnsemblMetazoa" id="MDOA001526-PA"/>
    </source>
</evidence>
<feature type="chain" id="PRO_5044559888" evidence="2">
    <location>
        <begin position="23"/>
        <end position="560"/>
    </location>
</feature>
<keyword evidence="2" id="KW-0732">Signal</keyword>